<dbReference type="Proteomes" id="UP000286908">
    <property type="component" value="Unassembled WGS sequence"/>
</dbReference>
<comment type="caution">
    <text evidence="2">The sequence shown here is derived from an EMBL/GenBank/DDBJ whole genome shotgun (WGS) entry which is preliminary data.</text>
</comment>
<evidence type="ECO:0000313" key="2">
    <source>
        <dbReference type="EMBL" id="RUT66375.1"/>
    </source>
</evidence>
<proteinExistence type="predicted"/>
<organism evidence="2 3">
    <name type="scientific">Morganella morganii</name>
    <name type="common">Proteus morganii</name>
    <dbReference type="NCBI Taxonomy" id="582"/>
    <lineage>
        <taxon>Bacteria</taxon>
        <taxon>Pseudomonadati</taxon>
        <taxon>Pseudomonadota</taxon>
        <taxon>Gammaproteobacteria</taxon>
        <taxon>Enterobacterales</taxon>
        <taxon>Morganellaceae</taxon>
        <taxon>Morganella</taxon>
    </lineage>
</organism>
<evidence type="ECO:0000256" key="1">
    <source>
        <dbReference type="SAM" id="MobiDB-lite"/>
    </source>
</evidence>
<dbReference type="OrthoDB" id="6466011at2"/>
<accession>A0A433ZW83</accession>
<name>A0A433ZW83_MORMO</name>
<feature type="region of interest" description="Disordered" evidence="1">
    <location>
        <begin position="59"/>
        <end position="85"/>
    </location>
</feature>
<dbReference type="EMBL" id="NRQY01000001">
    <property type="protein sequence ID" value="RUT66375.1"/>
    <property type="molecule type" value="Genomic_DNA"/>
</dbReference>
<protein>
    <submittedName>
        <fullName evidence="2">Uncharacterized protein</fullName>
    </submittedName>
</protein>
<evidence type="ECO:0000313" key="3">
    <source>
        <dbReference type="Proteomes" id="UP000286908"/>
    </source>
</evidence>
<sequence>MSRQEKDYEISVYDHPMIKAIHHVDDGRDYSQQLIYDMRQRYYIRAGIYLPRPPAPQVVAPKLTPTMTGKKRNKKVRKVSHEQTI</sequence>
<gene>
    <name evidence="2" type="ORF">CKG00_08185</name>
</gene>
<reference evidence="2 3" key="1">
    <citation type="submission" date="2017-08" db="EMBL/GenBank/DDBJ databases">
        <title>Draft genome sequence of pheromone producing symbiont Morganella morganii, of the female New Zealand grass grub Costelytra giveni.</title>
        <authorList>
            <person name="Laugraud A."/>
            <person name="Young S.D."/>
            <person name="Hurst M.H."/>
        </authorList>
    </citation>
    <scope>NUCLEOTIDE SEQUENCE [LARGE SCALE GENOMIC DNA]</scope>
    <source>
        <strain evidence="2 3">MMsCG</strain>
    </source>
</reference>
<dbReference type="AlphaFoldDB" id="A0A433ZW83"/>
<feature type="compositionally biased region" description="Basic residues" evidence="1">
    <location>
        <begin position="69"/>
        <end position="78"/>
    </location>
</feature>